<dbReference type="GO" id="GO:0005741">
    <property type="term" value="C:mitochondrial outer membrane"/>
    <property type="evidence" value="ECO:0007669"/>
    <property type="project" value="TreeGrafter"/>
</dbReference>
<proteinExistence type="predicted"/>
<comment type="caution">
    <text evidence="2">The sequence shown here is derived from an EMBL/GenBank/DDBJ whole genome shotgun (WGS) entry which is preliminary data.</text>
</comment>
<feature type="compositionally biased region" description="Polar residues" evidence="1">
    <location>
        <begin position="1"/>
        <end position="20"/>
    </location>
</feature>
<keyword evidence="3" id="KW-1185">Reference proteome</keyword>
<dbReference type="PANTHER" id="PTHR28230">
    <property type="entry name" value="CHROMOSOME 1, WHOLE GENOME SHOTGUN SEQUENCE"/>
    <property type="match status" value="1"/>
</dbReference>
<dbReference type="Proteomes" id="UP000750711">
    <property type="component" value="Unassembled WGS sequence"/>
</dbReference>
<feature type="compositionally biased region" description="Low complexity" evidence="1">
    <location>
        <begin position="28"/>
        <end position="47"/>
    </location>
</feature>
<evidence type="ECO:0000256" key="1">
    <source>
        <dbReference type="SAM" id="MobiDB-lite"/>
    </source>
</evidence>
<gene>
    <name evidence="2" type="ORF">GP486_004008</name>
</gene>
<feature type="region of interest" description="Disordered" evidence="1">
    <location>
        <begin position="1"/>
        <end position="51"/>
    </location>
</feature>
<dbReference type="GO" id="GO:0045040">
    <property type="term" value="P:protein insertion into mitochondrial outer membrane"/>
    <property type="evidence" value="ECO:0007669"/>
    <property type="project" value="InterPro"/>
</dbReference>
<dbReference type="AlphaFoldDB" id="A0A9P8LBZ6"/>
<evidence type="ECO:0000313" key="3">
    <source>
        <dbReference type="Proteomes" id="UP000750711"/>
    </source>
</evidence>
<organism evidence="2 3">
    <name type="scientific">Trichoglossum hirsutum</name>
    <dbReference type="NCBI Taxonomy" id="265104"/>
    <lineage>
        <taxon>Eukaryota</taxon>
        <taxon>Fungi</taxon>
        <taxon>Dikarya</taxon>
        <taxon>Ascomycota</taxon>
        <taxon>Pezizomycotina</taxon>
        <taxon>Geoglossomycetes</taxon>
        <taxon>Geoglossales</taxon>
        <taxon>Geoglossaceae</taxon>
        <taxon>Trichoglossum</taxon>
    </lineage>
</organism>
<dbReference type="InterPro" id="IPR037652">
    <property type="entry name" value="Mim2"/>
</dbReference>
<dbReference type="EMBL" id="JAGHQM010000588">
    <property type="protein sequence ID" value="KAH0559473.1"/>
    <property type="molecule type" value="Genomic_DNA"/>
</dbReference>
<sequence length="118" mass="12791">MSESVSDSTLSFIENPSTPSDSRDDVDSLPGSLDSSDSGSDGGSSDYSDAEREWRESLQQLELLLSMVIVPYLGKYVGRRCAYWGWAKFMRWKYPVEVVVTSNTASIGAGAVAALSPL</sequence>
<evidence type="ECO:0000313" key="2">
    <source>
        <dbReference type="EMBL" id="KAH0559473.1"/>
    </source>
</evidence>
<reference evidence="2" key="1">
    <citation type="submission" date="2021-03" db="EMBL/GenBank/DDBJ databases">
        <title>Comparative genomics and phylogenomic investigation of the class Geoglossomycetes provide insights into ecological specialization and systematics.</title>
        <authorList>
            <person name="Melie T."/>
            <person name="Pirro S."/>
            <person name="Miller A.N."/>
            <person name="Quandt A."/>
        </authorList>
    </citation>
    <scope>NUCLEOTIDE SEQUENCE</scope>
    <source>
        <strain evidence="2">CAQ_001_2017</strain>
    </source>
</reference>
<dbReference type="PANTHER" id="PTHR28230:SF1">
    <property type="entry name" value="MITOCHONDRIAL IMPORT PROTEIN 2"/>
    <property type="match status" value="1"/>
</dbReference>
<protein>
    <submittedName>
        <fullName evidence="2">Uncharacterized protein</fullName>
    </submittedName>
</protein>
<accession>A0A9P8LBZ6</accession>
<dbReference type="Pfam" id="PF19117">
    <property type="entry name" value="Mim2"/>
    <property type="match status" value="1"/>
</dbReference>
<dbReference type="GO" id="GO:0070096">
    <property type="term" value="P:mitochondrial outer membrane translocase complex assembly"/>
    <property type="evidence" value="ECO:0007669"/>
    <property type="project" value="InterPro"/>
</dbReference>
<name>A0A9P8LBZ6_9PEZI</name>